<dbReference type="SMART" id="SM00945">
    <property type="entry name" value="ProQ"/>
    <property type="match status" value="1"/>
</dbReference>
<evidence type="ECO:0000259" key="3">
    <source>
        <dbReference type="SMART" id="SM00945"/>
    </source>
</evidence>
<feature type="compositionally biased region" description="Basic and acidic residues" evidence="2">
    <location>
        <begin position="12"/>
        <end position="24"/>
    </location>
</feature>
<dbReference type="InterPro" id="IPR016103">
    <property type="entry name" value="ProQ/FinO"/>
</dbReference>
<evidence type="ECO:0000256" key="1">
    <source>
        <dbReference type="ARBA" id="ARBA00022884"/>
    </source>
</evidence>
<sequence length="186" mass="20874">MTATMNNANVIDNHKPQTSIDKEQVESTPVVLSREACLLLEKLSKKPESEILNSEALKLVRSVWPEVFTVSSPRPLKVGIHHDMEKTGVLPAHIIKIALKFYTTIARYLEQVKPGTPRIGLSGRVVGRVRLKEAVDAEIKLYNQDVSERKETVESKVPERKRLIIRQMRLLSVVRPSDEAGVSSDS</sequence>
<gene>
    <name evidence="4" type="primary">proQ</name>
    <name evidence="4" type="ORF">CI610_00897</name>
</gene>
<evidence type="ECO:0000256" key="2">
    <source>
        <dbReference type="SAM" id="MobiDB-lite"/>
    </source>
</evidence>
<dbReference type="Pfam" id="PF04352">
    <property type="entry name" value="ProQ"/>
    <property type="match status" value="1"/>
</dbReference>
<accession>A0A2H9TA51</accession>
<feature type="region of interest" description="Disordered" evidence="2">
    <location>
        <begin position="1"/>
        <end position="24"/>
    </location>
</feature>
<dbReference type="SUPFAM" id="SSF48657">
    <property type="entry name" value="FinO-like"/>
    <property type="match status" value="1"/>
</dbReference>
<name>A0A2H9TA51_9ZZZZ</name>
<dbReference type="EMBL" id="NSIT01000031">
    <property type="protein sequence ID" value="PJE80131.1"/>
    <property type="molecule type" value="Genomic_DNA"/>
</dbReference>
<dbReference type="GO" id="GO:0003723">
    <property type="term" value="F:RNA binding"/>
    <property type="evidence" value="ECO:0007669"/>
    <property type="project" value="UniProtKB-KW"/>
</dbReference>
<feature type="domain" description="ProQ/FinO" evidence="3">
    <location>
        <begin position="48"/>
        <end position="155"/>
    </location>
</feature>
<organism evidence="4">
    <name type="scientific">invertebrate metagenome</name>
    <dbReference type="NCBI Taxonomy" id="1711999"/>
    <lineage>
        <taxon>unclassified sequences</taxon>
        <taxon>metagenomes</taxon>
        <taxon>organismal metagenomes</taxon>
    </lineage>
</organism>
<dbReference type="Gene3D" id="1.10.1710.10">
    <property type="entry name" value="ProQ/FinO domain"/>
    <property type="match status" value="1"/>
</dbReference>
<dbReference type="AlphaFoldDB" id="A0A2H9TA51"/>
<proteinExistence type="predicted"/>
<protein>
    <submittedName>
        <fullName evidence="4">RNA chaperone ProQ</fullName>
    </submittedName>
</protein>
<keyword evidence="1" id="KW-0694">RNA-binding</keyword>
<dbReference type="InterPro" id="IPR036442">
    <property type="entry name" value="ProQ/FinO_sf"/>
</dbReference>
<reference evidence="4" key="1">
    <citation type="journal article" date="2017" name="Appl. Environ. Microbiol.">
        <title>Molecular characterization of an Endozoicomonas-like organism causing infection in king scallop Pecten maximus L.</title>
        <authorList>
            <person name="Cano I."/>
            <person name="van Aerle R."/>
            <person name="Ross S."/>
            <person name="Verner-Jeffreys D.W."/>
            <person name="Paley R.K."/>
            <person name="Rimmer G."/>
            <person name="Ryder D."/>
            <person name="Hooper P."/>
            <person name="Stone D."/>
            <person name="Feist S.W."/>
        </authorList>
    </citation>
    <scope>NUCLEOTIDE SEQUENCE</scope>
</reference>
<comment type="caution">
    <text evidence="4">The sequence shown here is derived from an EMBL/GenBank/DDBJ whole genome shotgun (WGS) entry which is preliminary data.</text>
</comment>
<evidence type="ECO:0000313" key="4">
    <source>
        <dbReference type="EMBL" id="PJE80131.1"/>
    </source>
</evidence>
<feature type="compositionally biased region" description="Polar residues" evidence="2">
    <location>
        <begin position="1"/>
        <end position="10"/>
    </location>
</feature>